<dbReference type="AlphaFoldDB" id="A0A0R1KLI3"/>
<dbReference type="SMART" id="SM00342">
    <property type="entry name" value="HTH_ARAC"/>
    <property type="match status" value="1"/>
</dbReference>
<dbReference type="GO" id="GO:0043565">
    <property type="term" value="F:sequence-specific DNA binding"/>
    <property type="evidence" value="ECO:0007669"/>
    <property type="project" value="InterPro"/>
</dbReference>
<evidence type="ECO:0000256" key="2">
    <source>
        <dbReference type="ARBA" id="ARBA00023125"/>
    </source>
</evidence>
<evidence type="ECO:0000256" key="1">
    <source>
        <dbReference type="ARBA" id="ARBA00023015"/>
    </source>
</evidence>
<dbReference type="PROSITE" id="PS00041">
    <property type="entry name" value="HTH_ARAC_FAMILY_1"/>
    <property type="match status" value="1"/>
</dbReference>
<reference evidence="5 6" key="1">
    <citation type="journal article" date="2015" name="Genome Announc.">
        <title>Expanding the biotechnology potential of lactobacilli through comparative genomics of 213 strains and associated genera.</title>
        <authorList>
            <person name="Sun Z."/>
            <person name="Harris H.M."/>
            <person name="McCann A."/>
            <person name="Guo C."/>
            <person name="Argimon S."/>
            <person name="Zhang W."/>
            <person name="Yang X."/>
            <person name="Jeffery I.B."/>
            <person name="Cooney J.C."/>
            <person name="Kagawa T.F."/>
            <person name="Liu W."/>
            <person name="Song Y."/>
            <person name="Salvetti E."/>
            <person name="Wrobel A."/>
            <person name="Rasinkangas P."/>
            <person name="Parkhill J."/>
            <person name="Rea M.C."/>
            <person name="O'Sullivan O."/>
            <person name="Ritari J."/>
            <person name="Douillard F.P."/>
            <person name="Paul Ross R."/>
            <person name="Yang R."/>
            <person name="Briner A.E."/>
            <person name="Felis G.E."/>
            <person name="de Vos W.M."/>
            <person name="Barrangou R."/>
            <person name="Klaenhammer T.R."/>
            <person name="Caufield P.W."/>
            <person name="Cui Y."/>
            <person name="Zhang H."/>
            <person name="O'Toole P.W."/>
        </authorList>
    </citation>
    <scope>NUCLEOTIDE SEQUENCE [LARGE SCALE GENOMIC DNA]</scope>
    <source>
        <strain evidence="5 6">DSM 19674</strain>
    </source>
</reference>
<dbReference type="Pfam" id="PF12833">
    <property type="entry name" value="HTH_18"/>
    <property type="match status" value="1"/>
</dbReference>
<protein>
    <submittedName>
        <fullName evidence="5">Helix-turn-helix domain-containing protein</fullName>
    </submittedName>
</protein>
<dbReference type="InterPro" id="IPR018060">
    <property type="entry name" value="HTH_AraC"/>
</dbReference>
<gene>
    <name evidence="5" type="ORF">FC78_GL001063</name>
</gene>
<dbReference type="InterPro" id="IPR009057">
    <property type="entry name" value="Homeodomain-like_sf"/>
</dbReference>
<comment type="caution">
    <text evidence="5">The sequence shown here is derived from an EMBL/GenBank/DDBJ whole genome shotgun (WGS) entry which is preliminary data.</text>
</comment>
<dbReference type="InterPro" id="IPR003313">
    <property type="entry name" value="AraC-bd"/>
</dbReference>
<dbReference type="InterPro" id="IPR020449">
    <property type="entry name" value="Tscrpt_reg_AraC-type_HTH"/>
</dbReference>
<keyword evidence="6" id="KW-1185">Reference proteome</keyword>
<dbReference type="Gene3D" id="1.10.10.60">
    <property type="entry name" value="Homeodomain-like"/>
    <property type="match status" value="2"/>
</dbReference>
<dbReference type="Proteomes" id="UP000051515">
    <property type="component" value="Unassembled WGS sequence"/>
</dbReference>
<keyword evidence="3" id="KW-0804">Transcription</keyword>
<dbReference type="PRINTS" id="PR00032">
    <property type="entry name" value="HTHARAC"/>
</dbReference>
<evidence type="ECO:0000259" key="4">
    <source>
        <dbReference type="PROSITE" id="PS01124"/>
    </source>
</evidence>
<dbReference type="InterPro" id="IPR018062">
    <property type="entry name" value="HTH_AraC-typ_CS"/>
</dbReference>
<dbReference type="PROSITE" id="PS01124">
    <property type="entry name" value="HTH_ARAC_FAMILY_2"/>
    <property type="match status" value="1"/>
</dbReference>
<sequence length="289" mass="33519">MSKRIINSINLNQKSNFPYLVLNVKNAQSFPLNPGFKVMHWHEDLQFVYISSGEITFSTLGETNLTLHAGEGLFISKDLAHLITPETHSHYHSFIFPDYFLKFYFNSPAQAAVSSLINNENFHFYVLKPTVGWERDILRLLQKLIGFENNKDTLYSYQVLVTLVTIWLAMIQNIRPAQHQRADKIITQRMHTFLNYIQNHFSEKITLEGLAISANVSKSECLRCFKTTLQMTPYEYLIEYRLNQAAKMLQETDLPINVIATKSGFPQASHFTEVFKNKTGQTPRKYRNN</sequence>
<dbReference type="Gene3D" id="2.60.120.10">
    <property type="entry name" value="Jelly Rolls"/>
    <property type="match status" value="1"/>
</dbReference>
<dbReference type="PANTHER" id="PTHR43280">
    <property type="entry name" value="ARAC-FAMILY TRANSCRIPTIONAL REGULATOR"/>
    <property type="match status" value="1"/>
</dbReference>
<accession>A0A0R1KLI3</accession>
<dbReference type="SUPFAM" id="SSF51182">
    <property type="entry name" value="RmlC-like cupins"/>
    <property type="match status" value="1"/>
</dbReference>
<dbReference type="PATRIC" id="fig|1423788.3.peg.1091"/>
<dbReference type="SUPFAM" id="SSF46689">
    <property type="entry name" value="Homeodomain-like"/>
    <property type="match status" value="2"/>
</dbReference>
<evidence type="ECO:0000313" key="6">
    <source>
        <dbReference type="Proteomes" id="UP000051515"/>
    </source>
</evidence>
<dbReference type="OrthoDB" id="9778008at2"/>
<keyword evidence="2" id="KW-0238">DNA-binding</keyword>
<name>A0A0R1KLI3_9LACO</name>
<evidence type="ECO:0000313" key="5">
    <source>
        <dbReference type="EMBL" id="KRK84056.1"/>
    </source>
</evidence>
<dbReference type="GO" id="GO:0003700">
    <property type="term" value="F:DNA-binding transcription factor activity"/>
    <property type="evidence" value="ECO:0007669"/>
    <property type="project" value="InterPro"/>
</dbReference>
<dbReference type="InterPro" id="IPR011051">
    <property type="entry name" value="RmlC_Cupin_sf"/>
</dbReference>
<dbReference type="RefSeq" id="WP_056951095.1">
    <property type="nucleotide sequence ID" value="NZ_AZDY01000029.1"/>
</dbReference>
<dbReference type="STRING" id="1423788.FC78_GL001063"/>
<feature type="domain" description="HTH araC/xylS-type" evidence="4">
    <location>
        <begin position="191"/>
        <end position="289"/>
    </location>
</feature>
<dbReference type="Pfam" id="PF02311">
    <property type="entry name" value="AraC_binding"/>
    <property type="match status" value="1"/>
</dbReference>
<organism evidence="5 6">
    <name type="scientific">Companilactobacillus bobalius DSM 19674</name>
    <dbReference type="NCBI Taxonomy" id="1423788"/>
    <lineage>
        <taxon>Bacteria</taxon>
        <taxon>Bacillati</taxon>
        <taxon>Bacillota</taxon>
        <taxon>Bacilli</taxon>
        <taxon>Lactobacillales</taxon>
        <taxon>Lactobacillaceae</taxon>
        <taxon>Companilactobacillus</taxon>
        <taxon>Companilactobacillus bobalius</taxon>
    </lineage>
</organism>
<proteinExistence type="predicted"/>
<evidence type="ECO:0000256" key="3">
    <source>
        <dbReference type="ARBA" id="ARBA00023163"/>
    </source>
</evidence>
<dbReference type="EMBL" id="AZDY01000029">
    <property type="protein sequence ID" value="KRK84056.1"/>
    <property type="molecule type" value="Genomic_DNA"/>
</dbReference>
<dbReference type="InterPro" id="IPR014710">
    <property type="entry name" value="RmlC-like_jellyroll"/>
</dbReference>
<dbReference type="PANTHER" id="PTHR43280:SF2">
    <property type="entry name" value="HTH-TYPE TRANSCRIPTIONAL REGULATOR EXSA"/>
    <property type="match status" value="1"/>
</dbReference>
<keyword evidence="1" id="KW-0805">Transcription regulation</keyword>